<protein>
    <submittedName>
        <fullName evidence="1">Uncharacterized protein</fullName>
    </submittedName>
</protein>
<organism evidence="1 2">
    <name type="scientific">Claviceps arundinis</name>
    <dbReference type="NCBI Taxonomy" id="1623583"/>
    <lineage>
        <taxon>Eukaryota</taxon>
        <taxon>Fungi</taxon>
        <taxon>Dikarya</taxon>
        <taxon>Ascomycota</taxon>
        <taxon>Pezizomycotina</taxon>
        <taxon>Sordariomycetes</taxon>
        <taxon>Hypocreomycetidae</taxon>
        <taxon>Hypocreales</taxon>
        <taxon>Clavicipitaceae</taxon>
        <taxon>Claviceps</taxon>
    </lineage>
</organism>
<dbReference type="Gene3D" id="3.40.1160.10">
    <property type="entry name" value="Acetylglutamate kinase-like"/>
    <property type="match status" value="1"/>
</dbReference>
<proteinExistence type="predicted"/>
<reference evidence="1 2" key="1">
    <citation type="journal article" date="2020" name="bioRxiv">
        <title>Whole genome comparisons of ergot fungi reveals the divergence and evolution of species within the genus Claviceps are the result of varying mechanisms driving genome evolution and host range expansion.</title>
        <authorList>
            <person name="Wyka S.A."/>
            <person name="Mondo S.J."/>
            <person name="Liu M."/>
            <person name="Dettman J."/>
            <person name="Nalam V."/>
            <person name="Broders K.D."/>
        </authorList>
    </citation>
    <scope>NUCLEOTIDE SEQUENCE [LARGE SCALE GENOMIC DNA]</scope>
    <source>
        <strain evidence="1 2">LM583</strain>
    </source>
</reference>
<gene>
    <name evidence="1" type="ORF">E4U57_002186</name>
</gene>
<dbReference type="EMBL" id="SRPR01000019">
    <property type="protein sequence ID" value="KAG5966538.1"/>
    <property type="molecule type" value="Genomic_DNA"/>
</dbReference>
<accession>A0ABQ7PKH8</accession>
<dbReference type="Proteomes" id="UP000742024">
    <property type="component" value="Unassembled WGS sequence"/>
</dbReference>
<evidence type="ECO:0000313" key="1">
    <source>
        <dbReference type="EMBL" id="KAG5966538.1"/>
    </source>
</evidence>
<sequence>MSAALRGSGIQALSGLVDFPVLAISARSLGCGALHRHHHQQQQPTLGTAVTANLSLPWERCYLYLVKLGGAAITRKARADTLFLLLNLDGSYLDQGFMPLLFGDVGFDLASGHNMLSGDALMRILAMSPDSVQRCIFVTGVAGIYTRGPKVFDDAMLAR</sequence>
<dbReference type="InterPro" id="IPR036393">
    <property type="entry name" value="AceGlu_kinase-like_sf"/>
</dbReference>
<evidence type="ECO:0000313" key="2">
    <source>
        <dbReference type="Proteomes" id="UP000742024"/>
    </source>
</evidence>
<keyword evidence="2" id="KW-1185">Reference proteome</keyword>
<comment type="caution">
    <text evidence="1">The sequence shown here is derived from an EMBL/GenBank/DDBJ whole genome shotgun (WGS) entry which is preliminary data.</text>
</comment>
<name>A0ABQ7PKH8_9HYPO</name>
<dbReference type="SUPFAM" id="SSF53633">
    <property type="entry name" value="Carbamate kinase-like"/>
    <property type="match status" value="1"/>
</dbReference>